<dbReference type="GO" id="GO:0006487">
    <property type="term" value="P:protein N-linked glycosylation"/>
    <property type="evidence" value="ECO:0007669"/>
    <property type="project" value="TreeGrafter"/>
</dbReference>
<dbReference type="Proteomes" id="UP001143981">
    <property type="component" value="Unassembled WGS sequence"/>
</dbReference>
<keyword evidence="4" id="KW-1185">Reference proteome</keyword>
<dbReference type="PANTHER" id="PTHR31121:SF6">
    <property type="entry name" value="ALPHA-1,2 MANNOSYLTRANSFERASE KTR1"/>
    <property type="match status" value="1"/>
</dbReference>
<reference evidence="3" key="1">
    <citation type="submission" date="2022-07" db="EMBL/GenBank/DDBJ databases">
        <title>Phylogenomic reconstructions and comparative analyses of Kickxellomycotina fungi.</title>
        <authorList>
            <person name="Reynolds N.K."/>
            <person name="Stajich J.E."/>
            <person name="Barry K."/>
            <person name="Grigoriev I.V."/>
            <person name="Crous P."/>
            <person name="Smith M.E."/>
        </authorList>
    </citation>
    <scope>NUCLEOTIDE SEQUENCE</scope>
    <source>
        <strain evidence="3">BCRC 34381</strain>
    </source>
</reference>
<dbReference type="Pfam" id="PF01793">
    <property type="entry name" value="Glyco_transf_15"/>
    <property type="match status" value="1"/>
</dbReference>
<dbReference type="GO" id="GO:0000032">
    <property type="term" value="P:cell wall mannoprotein biosynthetic process"/>
    <property type="evidence" value="ECO:0007669"/>
    <property type="project" value="TreeGrafter"/>
</dbReference>
<comment type="similarity">
    <text evidence="1">Belongs to the glycosyltransferase 15 family.</text>
</comment>
<sequence>HLDRAGGFFYERWGDAPVHSLGVAMFLGKREVHWFDDIGYYHGPLWNCPKGAANKKCWCPAEDSIETKNTRWSCTLDFVALSDPLLDS</sequence>
<feature type="non-terminal residue" evidence="3">
    <location>
        <position position="1"/>
    </location>
</feature>
<dbReference type="EMBL" id="JANBOI010001797">
    <property type="protein sequence ID" value="KAJ1726075.1"/>
    <property type="molecule type" value="Genomic_DNA"/>
</dbReference>
<evidence type="ECO:0000313" key="4">
    <source>
        <dbReference type="Proteomes" id="UP001143981"/>
    </source>
</evidence>
<gene>
    <name evidence="3" type="ORF">LPJ61_005435</name>
</gene>
<comment type="caution">
    <text evidence="3">The sequence shown here is derived from an EMBL/GenBank/DDBJ whole genome shotgun (WGS) entry which is preliminary data.</text>
</comment>
<dbReference type="Gene3D" id="3.90.550.10">
    <property type="entry name" value="Spore Coat Polysaccharide Biosynthesis Protein SpsA, Chain A"/>
    <property type="match status" value="1"/>
</dbReference>
<evidence type="ECO:0000313" key="3">
    <source>
        <dbReference type="EMBL" id="KAJ1726075.1"/>
    </source>
</evidence>
<protein>
    <submittedName>
        <fullName evidence="3">Uncharacterized protein</fullName>
    </submittedName>
</protein>
<dbReference type="GO" id="GO:0000026">
    <property type="term" value="F:alpha-1,2-mannosyltransferase activity"/>
    <property type="evidence" value="ECO:0007669"/>
    <property type="project" value="TreeGrafter"/>
</dbReference>
<accession>A0A9W7Y9W6</accession>
<dbReference type="OrthoDB" id="439943at2759"/>
<organism evidence="3 4">
    <name type="scientific">Coemansia biformis</name>
    <dbReference type="NCBI Taxonomy" id="1286918"/>
    <lineage>
        <taxon>Eukaryota</taxon>
        <taxon>Fungi</taxon>
        <taxon>Fungi incertae sedis</taxon>
        <taxon>Zoopagomycota</taxon>
        <taxon>Kickxellomycotina</taxon>
        <taxon>Kickxellomycetes</taxon>
        <taxon>Kickxellales</taxon>
        <taxon>Kickxellaceae</taxon>
        <taxon>Coemansia</taxon>
    </lineage>
</organism>
<evidence type="ECO:0000256" key="1">
    <source>
        <dbReference type="ARBA" id="ARBA00007677"/>
    </source>
</evidence>
<dbReference type="AlphaFoldDB" id="A0A9W7Y9W6"/>
<evidence type="ECO:0000256" key="2">
    <source>
        <dbReference type="ARBA" id="ARBA00022679"/>
    </source>
</evidence>
<dbReference type="InterPro" id="IPR029044">
    <property type="entry name" value="Nucleotide-diphossugar_trans"/>
</dbReference>
<dbReference type="GO" id="GO:0016020">
    <property type="term" value="C:membrane"/>
    <property type="evidence" value="ECO:0007669"/>
    <property type="project" value="InterPro"/>
</dbReference>
<keyword evidence="2" id="KW-0808">Transferase</keyword>
<dbReference type="InterPro" id="IPR002685">
    <property type="entry name" value="Glyco_trans_15"/>
</dbReference>
<proteinExistence type="inferred from homology"/>
<dbReference type="GO" id="GO:0005794">
    <property type="term" value="C:Golgi apparatus"/>
    <property type="evidence" value="ECO:0007669"/>
    <property type="project" value="TreeGrafter"/>
</dbReference>
<dbReference type="PANTHER" id="PTHR31121">
    <property type="entry name" value="ALPHA-1,2 MANNOSYLTRANSFERASE KTR1"/>
    <property type="match status" value="1"/>
</dbReference>
<name>A0A9W7Y9W6_9FUNG</name>
<dbReference type="SUPFAM" id="SSF53448">
    <property type="entry name" value="Nucleotide-diphospho-sugar transferases"/>
    <property type="match status" value="1"/>
</dbReference>